<protein>
    <submittedName>
        <fullName evidence="1">Uncharacterized protein</fullName>
    </submittedName>
</protein>
<name>A0A9P3FFT8_9PEZI</name>
<gene>
    <name evidence="1" type="ORF">CKM354_000448900</name>
</gene>
<evidence type="ECO:0000313" key="1">
    <source>
        <dbReference type="EMBL" id="GIZ41174.1"/>
    </source>
</evidence>
<reference evidence="1 2" key="1">
    <citation type="submission" date="2021-01" db="EMBL/GenBank/DDBJ databases">
        <title>Cercospora kikuchii MAFF 305040 whole genome shotgun sequence.</title>
        <authorList>
            <person name="Kashiwa T."/>
            <person name="Suzuki T."/>
        </authorList>
    </citation>
    <scope>NUCLEOTIDE SEQUENCE [LARGE SCALE GENOMIC DNA]</scope>
    <source>
        <strain evidence="1 2">MAFF 305040</strain>
    </source>
</reference>
<organism evidence="1 2">
    <name type="scientific">Cercospora kikuchii</name>
    <dbReference type="NCBI Taxonomy" id="84275"/>
    <lineage>
        <taxon>Eukaryota</taxon>
        <taxon>Fungi</taxon>
        <taxon>Dikarya</taxon>
        <taxon>Ascomycota</taxon>
        <taxon>Pezizomycotina</taxon>
        <taxon>Dothideomycetes</taxon>
        <taxon>Dothideomycetidae</taxon>
        <taxon>Mycosphaerellales</taxon>
        <taxon>Mycosphaerellaceae</taxon>
        <taxon>Cercospora</taxon>
    </lineage>
</organism>
<sequence>MIREPVRGPRSEVQIHSLPRIPTYKHKIFWHTFPPPTSKHNTPIKMKSFLLASLLAGLAAAQGAQKPNPYFGGCDYSPIGQNAPYYNCDWLDNGGLDACKGLVPNCMSPCFRAGSQDDKSGFQIVTENDGNSVCRCRCKLN</sequence>
<dbReference type="AlphaFoldDB" id="A0A9P3FFT8"/>
<accession>A0A9P3FFT8</accession>
<proteinExistence type="predicted"/>
<dbReference type="EMBL" id="BOLY01000003">
    <property type="protein sequence ID" value="GIZ41174.1"/>
    <property type="molecule type" value="Genomic_DNA"/>
</dbReference>
<dbReference type="GeneID" id="68290064"/>
<evidence type="ECO:0000313" key="2">
    <source>
        <dbReference type="Proteomes" id="UP000825890"/>
    </source>
</evidence>
<dbReference type="OrthoDB" id="10316680at2759"/>
<comment type="caution">
    <text evidence="1">The sequence shown here is derived from an EMBL/GenBank/DDBJ whole genome shotgun (WGS) entry which is preliminary data.</text>
</comment>
<dbReference type="Proteomes" id="UP000825890">
    <property type="component" value="Unassembled WGS sequence"/>
</dbReference>
<keyword evidence="2" id="KW-1185">Reference proteome</keyword>
<dbReference type="RefSeq" id="XP_044655661.1">
    <property type="nucleotide sequence ID" value="XM_044799726.1"/>
</dbReference>